<dbReference type="InterPro" id="IPR013083">
    <property type="entry name" value="Znf_RING/FYVE/PHD"/>
</dbReference>
<sequence length="249" mass="29450">MIPFDPGKINFTKENNVDIIKYIDDAIGFNITFCVINNINTNNNTNNIYINISKIDTALDKAFNSWKRKELSKNEIHIQSYRLAIRQKDMTIRIRNVRKNINIYGLYVHEYLFINTVLEWGLCDFYKNILIELNSWYKKKININTDVDTKTKTITEDDIIKIIDKYSDIYNISKEKVCGICYELVYSMPLDKRYFGILPCSHVFCRECIKNWDRIRGDNGLECNCPICRAEYNMIIISRFCKLINNILE</sequence>
<evidence type="ECO:0000256" key="4">
    <source>
        <dbReference type="PROSITE-ProRule" id="PRU00175"/>
    </source>
</evidence>
<evidence type="ECO:0000313" key="7">
    <source>
        <dbReference type="EMBL" id="AST09209.1"/>
    </source>
</evidence>
<dbReference type="Pfam" id="PF13639">
    <property type="entry name" value="zf-RING_2"/>
    <property type="match status" value="1"/>
</dbReference>
<dbReference type="OrthoDB" id="16963at10239"/>
<proteinExistence type="predicted"/>
<name>A0A223FMK2_9POXV</name>
<dbReference type="GO" id="GO:0008270">
    <property type="term" value="F:zinc ion binding"/>
    <property type="evidence" value="ECO:0007669"/>
    <property type="project" value="UniProtKB-KW"/>
</dbReference>
<dbReference type="EMBL" id="MF001304">
    <property type="protein sequence ID" value="AST09209.1"/>
    <property type="molecule type" value="Genomic_DNA"/>
</dbReference>
<dbReference type="PROSITE" id="PS51301">
    <property type="entry name" value="KILA_N"/>
    <property type="match status" value="1"/>
</dbReference>
<dbReference type="SUPFAM" id="SSF57850">
    <property type="entry name" value="RING/U-box"/>
    <property type="match status" value="1"/>
</dbReference>
<reference evidence="7" key="1">
    <citation type="journal article" date="2017" name="Virus Genes">
        <title>Two novel poxviruses with unusual genome rearrangements: NY_014 and Murmansk.</title>
        <authorList>
            <person name="Smithson C."/>
            <person name="Meyer H."/>
            <person name="Gigante C.M."/>
            <person name="Gao J."/>
            <person name="Zhao H."/>
            <person name="Batra D."/>
            <person name="Damon I."/>
            <person name="Upton C."/>
            <person name="Li Y."/>
        </authorList>
    </citation>
    <scope>NUCLEOTIDE SEQUENCE [LARGE SCALE GENOMIC DNA]</scope>
    <source>
        <strain evidence="7">LEIV-11411</strain>
    </source>
</reference>
<protein>
    <submittedName>
        <fullName evidence="7">Zinc finger protein</fullName>
    </submittedName>
</protein>
<organism evidence="7">
    <name type="scientific">Murmansk poxvirus</name>
    <dbReference type="NCBI Taxonomy" id="2025359"/>
    <lineage>
        <taxon>Viruses</taxon>
        <taxon>Varidnaviria</taxon>
        <taxon>Bamfordvirae</taxon>
        <taxon>Nucleocytoviricota</taxon>
        <taxon>Pokkesviricetes</taxon>
        <taxon>Chitovirales</taxon>
        <taxon>Poxviridae</taxon>
        <taxon>Chordopoxvirinae</taxon>
        <taxon>Centapoxvirus</taxon>
        <taxon>Centapoxvirus microtuspox</taxon>
        <taxon>Murmansk microtuspox virus</taxon>
    </lineage>
</organism>
<dbReference type="PROSITE" id="PS50089">
    <property type="entry name" value="ZF_RING_2"/>
    <property type="match status" value="1"/>
</dbReference>
<evidence type="ECO:0000256" key="3">
    <source>
        <dbReference type="ARBA" id="ARBA00022833"/>
    </source>
</evidence>
<dbReference type="SMART" id="SM00184">
    <property type="entry name" value="RING"/>
    <property type="match status" value="1"/>
</dbReference>
<dbReference type="InterPro" id="IPR001841">
    <property type="entry name" value="Znf_RING"/>
</dbReference>
<feature type="domain" description="RING-type" evidence="5">
    <location>
        <begin position="178"/>
        <end position="229"/>
    </location>
</feature>
<keyword evidence="1" id="KW-0479">Metal-binding</keyword>
<dbReference type="InterPro" id="IPR017880">
    <property type="entry name" value="KilA_N"/>
</dbReference>
<evidence type="ECO:0000259" key="6">
    <source>
        <dbReference type="PROSITE" id="PS51301"/>
    </source>
</evidence>
<accession>A0A223FMK2</accession>
<dbReference type="Proteomes" id="UP000217350">
    <property type="component" value="Segment"/>
</dbReference>
<keyword evidence="2 4" id="KW-0863">Zinc-finger</keyword>
<keyword evidence="3" id="KW-0862">Zinc</keyword>
<dbReference type="InterPro" id="IPR017907">
    <property type="entry name" value="Znf_RING_CS"/>
</dbReference>
<dbReference type="Gene3D" id="3.30.40.10">
    <property type="entry name" value="Zinc/RING finger domain, C3HC4 (zinc finger)"/>
    <property type="match status" value="1"/>
</dbReference>
<evidence type="ECO:0000313" key="8">
    <source>
        <dbReference type="Proteomes" id="UP000217350"/>
    </source>
</evidence>
<gene>
    <name evidence="7" type="ORF">Murmansk-014</name>
</gene>
<evidence type="ECO:0000256" key="2">
    <source>
        <dbReference type="ARBA" id="ARBA00022771"/>
    </source>
</evidence>
<evidence type="ECO:0000256" key="1">
    <source>
        <dbReference type="ARBA" id="ARBA00022723"/>
    </source>
</evidence>
<evidence type="ECO:0000259" key="5">
    <source>
        <dbReference type="PROSITE" id="PS50089"/>
    </source>
</evidence>
<dbReference type="PROSITE" id="PS00518">
    <property type="entry name" value="ZF_RING_1"/>
    <property type="match status" value="1"/>
</dbReference>
<keyword evidence="8" id="KW-1185">Reference proteome</keyword>
<feature type="domain" description="KilA-N" evidence="6">
    <location>
        <begin position="30"/>
        <end position="136"/>
    </location>
</feature>